<evidence type="ECO:0008006" key="3">
    <source>
        <dbReference type="Google" id="ProtNLM"/>
    </source>
</evidence>
<dbReference type="GO" id="GO:0046982">
    <property type="term" value="F:protein heterodimerization activity"/>
    <property type="evidence" value="ECO:0007669"/>
    <property type="project" value="InterPro"/>
</dbReference>
<dbReference type="GO" id="GO:0000786">
    <property type="term" value="C:nucleosome"/>
    <property type="evidence" value="ECO:0007669"/>
    <property type="project" value="InterPro"/>
</dbReference>
<dbReference type="SUPFAM" id="SSF47113">
    <property type="entry name" value="Histone-fold"/>
    <property type="match status" value="1"/>
</dbReference>
<accession>A0AAN7U0Q2</accession>
<proteinExistence type="predicted"/>
<keyword evidence="2" id="KW-1185">Reference proteome</keyword>
<dbReference type="PRINTS" id="PR00620">
    <property type="entry name" value="HISTONEH2A"/>
</dbReference>
<evidence type="ECO:0000313" key="2">
    <source>
        <dbReference type="Proteomes" id="UP001344447"/>
    </source>
</evidence>
<gene>
    <name evidence="1" type="ORF">RB653_008671</name>
</gene>
<sequence>MKKNENNYIIPLSKIKKSLKIYGCKRIGRITLIFFSNVLQYLIEELLEISMNVSSLNKRNKFTITPQDISWSIQSDPEFNKLFRNIIIPSSGRPTKRINRIIQRPYNFKSFNLEDTDQSDHSSKSF</sequence>
<dbReference type="Gene3D" id="1.10.20.10">
    <property type="entry name" value="Histone, subunit A"/>
    <property type="match status" value="1"/>
</dbReference>
<dbReference type="AlphaFoldDB" id="A0AAN7U0Q2"/>
<evidence type="ECO:0000313" key="1">
    <source>
        <dbReference type="EMBL" id="KAK5578995.1"/>
    </source>
</evidence>
<dbReference type="Proteomes" id="UP001344447">
    <property type="component" value="Unassembled WGS sequence"/>
</dbReference>
<dbReference type="EMBL" id="JAVFKY010000003">
    <property type="protein sequence ID" value="KAK5578995.1"/>
    <property type="molecule type" value="Genomic_DNA"/>
</dbReference>
<protein>
    <recommendedName>
        <fullName evidence="3">Histone H2A</fullName>
    </recommendedName>
</protein>
<dbReference type="GO" id="GO:0030527">
    <property type="term" value="F:structural constituent of chromatin"/>
    <property type="evidence" value="ECO:0007669"/>
    <property type="project" value="InterPro"/>
</dbReference>
<dbReference type="InterPro" id="IPR002119">
    <property type="entry name" value="Histone_H2A"/>
</dbReference>
<dbReference type="GO" id="GO:0003677">
    <property type="term" value="F:DNA binding"/>
    <property type="evidence" value="ECO:0007669"/>
    <property type="project" value="InterPro"/>
</dbReference>
<name>A0AAN7U0Q2_9MYCE</name>
<organism evidence="1 2">
    <name type="scientific">Dictyostelium firmibasis</name>
    <dbReference type="NCBI Taxonomy" id="79012"/>
    <lineage>
        <taxon>Eukaryota</taxon>
        <taxon>Amoebozoa</taxon>
        <taxon>Evosea</taxon>
        <taxon>Eumycetozoa</taxon>
        <taxon>Dictyostelia</taxon>
        <taxon>Dictyosteliales</taxon>
        <taxon>Dictyosteliaceae</taxon>
        <taxon>Dictyostelium</taxon>
    </lineage>
</organism>
<reference evidence="1 2" key="1">
    <citation type="submission" date="2023-11" db="EMBL/GenBank/DDBJ databases">
        <title>Dfirmibasis_genome.</title>
        <authorList>
            <person name="Edelbroek B."/>
            <person name="Kjellin J."/>
            <person name="Jerlstrom-Hultqvist J."/>
            <person name="Soderbom F."/>
        </authorList>
    </citation>
    <scope>NUCLEOTIDE SEQUENCE [LARGE SCALE GENOMIC DNA]</scope>
    <source>
        <strain evidence="1 2">TNS-C-14</strain>
    </source>
</reference>
<comment type="caution">
    <text evidence="1">The sequence shown here is derived from an EMBL/GenBank/DDBJ whole genome shotgun (WGS) entry which is preliminary data.</text>
</comment>
<dbReference type="InterPro" id="IPR009072">
    <property type="entry name" value="Histone-fold"/>
</dbReference>